<accession>A0AAN7ZLC3</accession>
<dbReference type="Proteomes" id="UP001310594">
    <property type="component" value="Unassembled WGS sequence"/>
</dbReference>
<comment type="caution">
    <text evidence="1">The sequence shown here is derived from an EMBL/GenBank/DDBJ whole genome shotgun (WGS) entry which is preliminary data.</text>
</comment>
<evidence type="ECO:0000313" key="1">
    <source>
        <dbReference type="EMBL" id="KAK5692493.1"/>
    </source>
</evidence>
<evidence type="ECO:0000313" key="2">
    <source>
        <dbReference type="Proteomes" id="UP001310594"/>
    </source>
</evidence>
<dbReference type="EMBL" id="JAVRQU010000019">
    <property type="protein sequence ID" value="KAK5692493.1"/>
    <property type="molecule type" value="Genomic_DNA"/>
</dbReference>
<evidence type="ECO:0008006" key="3">
    <source>
        <dbReference type="Google" id="ProtNLM"/>
    </source>
</evidence>
<protein>
    <recommendedName>
        <fullName evidence="3">BTB domain-containing protein</fullName>
    </recommendedName>
</protein>
<dbReference type="AlphaFoldDB" id="A0AAN7ZLC3"/>
<sequence>MAGTLEGELIAIVADGDVLFNVGTATAARLRVSSDTLIRASKVFASLLGPCFHEGSLDRSSHSPADIALPDDDAIAMEDMCRFLHGESVPQLVEDLNSARIYKLAIAIDKYDCTERLRFHSQALLLGFWDAYDGNDPNPCLVQMAAAAYLLNHARTFSVATRHIIMDTNEDYSELFETDIAHVFPLAAILALGEKRTAAHANVSFYMPRLGMPVCGSDCDNWESLYSEALCRMLETDYWPPSFQHDPVDVYGAQVLRELVDCLKTKKSYARETPSCRHTGSVEEVTESMFRDFAKKLEDSCRGLCLICVRGGERAAVLRMDCMDHSQYW</sequence>
<proteinExistence type="predicted"/>
<dbReference type="InterPro" id="IPR011333">
    <property type="entry name" value="SKP1/BTB/POZ_sf"/>
</dbReference>
<reference evidence="1" key="1">
    <citation type="submission" date="2023-08" db="EMBL/GenBank/DDBJ databases">
        <title>Black Yeasts Isolated from many extreme environments.</title>
        <authorList>
            <person name="Coleine C."/>
            <person name="Stajich J.E."/>
            <person name="Selbmann L."/>
        </authorList>
    </citation>
    <scope>NUCLEOTIDE SEQUENCE</scope>
    <source>
        <strain evidence="1">CCFEE 5810</strain>
    </source>
</reference>
<gene>
    <name evidence="1" type="ORF">LTR97_010802</name>
</gene>
<dbReference type="Gene3D" id="3.30.710.10">
    <property type="entry name" value="Potassium Channel Kv1.1, Chain A"/>
    <property type="match status" value="1"/>
</dbReference>
<organism evidence="1 2">
    <name type="scientific">Elasticomyces elasticus</name>
    <dbReference type="NCBI Taxonomy" id="574655"/>
    <lineage>
        <taxon>Eukaryota</taxon>
        <taxon>Fungi</taxon>
        <taxon>Dikarya</taxon>
        <taxon>Ascomycota</taxon>
        <taxon>Pezizomycotina</taxon>
        <taxon>Dothideomycetes</taxon>
        <taxon>Dothideomycetidae</taxon>
        <taxon>Mycosphaerellales</taxon>
        <taxon>Teratosphaeriaceae</taxon>
        <taxon>Elasticomyces</taxon>
    </lineage>
</organism>
<name>A0AAN7ZLC3_9PEZI</name>